<dbReference type="GO" id="GO:0047155">
    <property type="term" value="F:3-hydroxymethylcephem carbamoyltransferase activity"/>
    <property type="evidence" value="ECO:0007669"/>
    <property type="project" value="UniProtKB-EC"/>
</dbReference>
<dbReference type="Pfam" id="PF02543">
    <property type="entry name" value="Carbam_trans_N"/>
    <property type="match status" value="1"/>
</dbReference>
<sequence length="568" mass="64380">MYVLGVWDQHDAGAALIEDNKIVFAANEERFTKRKLEMRFPTHSIHAALNYAGLKPGDIEHIAVSTTELTKTLERLLPYSREYYYNFRRRKIPKPMFENFRHNLKYSMTGIGMLPGTTALSKYLLARELRHMGFKKFKLHVVEHHVAHAATAAFTSRFKKSLVLTLDGLGDGLSGSISIFENGNLERRLRIPARDSLGIFFEQVTNIIGMRELEDEGKVMAMADYSYPFDIEENRMKDFFKVEGTNITAKYNTVKQFGILQSIAWQMPREQFAYMAQQLLEAAMLKFVGNAIGRYNIGDVVMAGGTFSNVKANMRIRSLDALKHWYVFPHMGDGGIALGAAMYAGHMLTGSTSYSFSPYLGSAYTDEETARVLKGERPFVMQEESPVEQASHAAELIDKGNYIFWFHDRMEYGPRALGNRSILAPTGSEGVKDRLNTYVKKREWFQPFAPSMLEEDAGKVLEYDSKGADKFMTTAYIVRKDMREMTRAVMHIDGSARPQMVGGENPAYYRLLKKVKDKSGIGMVLNTSFNIHGMPIVLNPYDAAETMKKTKTKYMFINGFFVTNKAGV</sequence>
<feature type="domain" description="Carbamoyltransferase" evidence="2">
    <location>
        <begin position="4"/>
        <end position="342"/>
    </location>
</feature>
<accession>T0YZ14</accession>
<dbReference type="PANTHER" id="PTHR34847">
    <property type="entry name" value="NODULATION PROTEIN U"/>
    <property type="match status" value="1"/>
</dbReference>
<dbReference type="Pfam" id="PF16861">
    <property type="entry name" value="Carbam_trans_C"/>
    <property type="match status" value="1"/>
</dbReference>
<evidence type="ECO:0000259" key="2">
    <source>
        <dbReference type="Pfam" id="PF02543"/>
    </source>
</evidence>
<gene>
    <name evidence="4" type="ORF">B2A_10873</name>
</gene>
<dbReference type="PANTHER" id="PTHR34847:SF1">
    <property type="entry name" value="NODULATION PROTEIN U"/>
    <property type="match status" value="1"/>
</dbReference>
<dbReference type="AlphaFoldDB" id="T0YZ14"/>
<dbReference type="SUPFAM" id="SSF53067">
    <property type="entry name" value="Actin-like ATPase domain"/>
    <property type="match status" value="1"/>
</dbReference>
<dbReference type="InterPro" id="IPR051338">
    <property type="entry name" value="NodU/CmcH_Carbamoyltrnsfr"/>
</dbReference>
<name>T0YZ14_9ZZZZ</name>
<comment type="caution">
    <text evidence="4">The sequence shown here is derived from an EMBL/GenBank/DDBJ whole genome shotgun (WGS) entry which is preliminary data.</text>
</comment>
<evidence type="ECO:0000313" key="4">
    <source>
        <dbReference type="EMBL" id="EQD40916.1"/>
    </source>
</evidence>
<protein>
    <submittedName>
        <fullName evidence="4">Carbamoyltransferase</fullName>
        <ecNumber evidence="4">2.1.3.7</ecNumber>
    </submittedName>
</protein>
<comment type="similarity">
    <text evidence="1">Belongs to the NodU/CmcH family.</text>
</comment>
<reference evidence="4" key="1">
    <citation type="submission" date="2013-08" db="EMBL/GenBank/DDBJ databases">
        <authorList>
            <person name="Mendez C."/>
            <person name="Richter M."/>
            <person name="Ferrer M."/>
            <person name="Sanchez J."/>
        </authorList>
    </citation>
    <scope>NUCLEOTIDE SEQUENCE</scope>
</reference>
<dbReference type="Gene3D" id="3.30.420.40">
    <property type="match status" value="2"/>
</dbReference>
<feature type="domain" description="Carbamoyltransferase C-terminal" evidence="3">
    <location>
        <begin position="394"/>
        <end position="563"/>
    </location>
</feature>
<reference evidence="4" key="2">
    <citation type="journal article" date="2014" name="ISME J.">
        <title>Microbial stratification in low pH oxic and suboxic macroscopic growths along an acid mine drainage.</title>
        <authorList>
            <person name="Mendez-Garcia C."/>
            <person name="Mesa V."/>
            <person name="Sprenger R.R."/>
            <person name="Richter M."/>
            <person name="Diez M.S."/>
            <person name="Solano J."/>
            <person name="Bargiela R."/>
            <person name="Golyshina O.V."/>
            <person name="Manteca A."/>
            <person name="Ramos J.L."/>
            <person name="Gallego J.R."/>
            <person name="Llorente I."/>
            <person name="Martins Dos Santos V.A."/>
            <person name="Jensen O.N."/>
            <person name="Pelaez A.I."/>
            <person name="Sanchez J."/>
            <person name="Ferrer M."/>
        </authorList>
    </citation>
    <scope>NUCLEOTIDE SEQUENCE</scope>
</reference>
<dbReference type="CDD" id="cd24100">
    <property type="entry name" value="ASKHA_NBD_MJ1051-like_N"/>
    <property type="match status" value="1"/>
</dbReference>
<keyword evidence="4" id="KW-0808">Transferase</keyword>
<dbReference type="EMBL" id="AUZZ01007826">
    <property type="protein sequence ID" value="EQD40916.1"/>
    <property type="molecule type" value="Genomic_DNA"/>
</dbReference>
<dbReference type="InterPro" id="IPR038152">
    <property type="entry name" value="Carbam_trans_C_sf"/>
</dbReference>
<dbReference type="Gene3D" id="3.90.870.20">
    <property type="entry name" value="Carbamoyltransferase, C-terminal domain"/>
    <property type="match status" value="1"/>
</dbReference>
<evidence type="ECO:0000259" key="3">
    <source>
        <dbReference type="Pfam" id="PF16861"/>
    </source>
</evidence>
<dbReference type="InterPro" id="IPR031730">
    <property type="entry name" value="Carbam_trans_C"/>
</dbReference>
<organism evidence="4">
    <name type="scientific">mine drainage metagenome</name>
    <dbReference type="NCBI Taxonomy" id="410659"/>
    <lineage>
        <taxon>unclassified sequences</taxon>
        <taxon>metagenomes</taxon>
        <taxon>ecological metagenomes</taxon>
    </lineage>
</organism>
<dbReference type="EC" id="2.1.3.7" evidence="4"/>
<dbReference type="InterPro" id="IPR003696">
    <property type="entry name" value="Carbtransf_dom"/>
</dbReference>
<dbReference type="InterPro" id="IPR043129">
    <property type="entry name" value="ATPase_NBD"/>
</dbReference>
<proteinExistence type="inferred from homology"/>
<evidence type="ECO:0000256" key="1">
    <source>
        <dbReference type="ARBA" id="ARBA00006129"/>
    </source>
</evidence>